<sequence length="293" mass="32992">MQFNNLSVLGFSSAAVIVALIIVVITVVLLRNKSGTVITSVKATVLLHGPIDSGKTLLFYTLLNGKLQPTQTSMEENVEVMKIHPQILHDSDNESLSKYKFELIDFPGHSSQETKLNQFIPRVTAVILLLDPSSSDFCATGAKFGAKALNHAACIFSPLVFILFVHPISLSQIKHSLQNVVLIARTQKFCKQESPDFDFERNVFNFFFFNCYFSMKRISFIFCFLKIYIWISNKLKESQSTMTSIQNEEDETTTIGKPGEDLTWEDLPSSISFGRISVKEKNLTDVLHFFATL</sequence>
<organism evidence="12 13">
    <name type="scientific">Reticulomyxa filosa</name>
    <dbReference type="NCBI Taxonomy" id="46433"/>
    <lineage>
        <taxon>Eukaryota</taxon>
        <taxon>Sar</taxon>
        <taxon>Rhizaria</taxon>
        <taxon>Retaria</taxon>
        <taxon>Foraminifera</taxon>
        <taxon>Monothalamids</taxon>
        <taxon>Reticulomyxidae</taxon>
        <taxon>Reticulomyxa</taxon>
    </lineage>
</organism>
<keyword evidence="9 11" id="KW-0472">Membrane</keyword>
<comment type="subcellular location">
    <subcellularLocation>
        <location evidence="1">Endoplasmic reticulum membrane</location>
        <topology evidence="1">Single-pass membrane protein</topology>
    </subcellularLocation>
</comment>
<name>X6MY57_RETFI</name>
<dbReference type="GO" id="GO:0005789">
    <property type="term" value="C:endoplasmic reticulum membrane"/>
    <property type="evidence" value="ECO:0007669"/>
    <property type="project" value="UniProtKB-SubCell"/>
</dbReference>
<evidence type="ECO:0000256" key="6">
    <source>
        <dbReference type="ARBA" id="ARBA00022824"/>
    </source>
</evidence>
<dbReference type="Pfam" id="PF09439">
    <property type="entry name" value="SRPRB"/>
    <property type="match status" value="1"/>
</dbReference>
<dbReference type="SUPFAM" id="SSF52540">
    <property type="entry name" value="P-loop containing nucleoside triphosphate hydrolases"/>
    <property type="match status" value="1"/>
</dbReference>
<evidence type="ECO:0000256" key="9">
    <source>
        <dbReference type="ARBA" id="ARBA00023136"/>
    </source>
</evidence>
<keyword evidence="8" id="KW-0342">GTP-binding</keyword>
<evidence type="ECO:0000256" key="11">
    <source>
        <dbReference type="SAM" id="Phobius"/>
    </source>
</evidence>
<feature type="transmembrane region" description="Helical" evidence="11">
    <location>
        <begin position="148"/>
        <end position="168"/>
    </location>
</feature>
<evidence type="ECO:0000256" key="8">
    <source>
        <dbReference type="ARBA" id="ARBA00023134"/>
    </source>
</evidence>
<evidence type="ECO:0000256" key="3">
    <source>
        <dbReference type="ARBA" id="ARBA00020256"/>
    </source>
</evidence>
<evidence type="ECO:0000256" key="5">
    <source>
        <dbReference type="ARBA" id="ARBA00022741"/>
    </source>
</evidence>
<evidence type="ECO:0000313" key="13">
    <source>
        <dbReference type="Proteomes" id="UP000023152"/>
    </source>
</evidence>
<dbReference type="EMBL" id="ASPP01014202">
    <property type="protein sequence ID" value="ETO18950.1"/>
    <property type="molecule type" value="Genomic_DNA"/>
</dbReference>
<evidence type="ECO:0000256" key="1">
    <source>
        <dbReference type="ARBA" id="ARBA00004389"/>
    </source>
</evidence>
<dbReference type="Gene3D" id="3.40.50.300">
    <property type="entry name" value="P-loop containing nucleotide triphosphate hydrolases"/>
    <property type="match status" value="1"/>
</dbReference>
<comment type="caution">
    <text evidence="12">The sequence shown here is derived from an EMBL/GenBank/DDBJ whole genome shotgun (WGS) entry which is preliminary data.</text>
</comment>
<dbReference type="InterPro" id="IPR027417">
    <property type="entry name" value="P-loop_NTPase"/>
</dbReference>
<keyword evidence="10" id="KW-0675">Receptor</keyword>
<dbReference type="OrthoDB" id="41266at2759"/>
<keyword evidence="5" id="KW-0547">Nucleotide-binding</keyword>
<reference evidence="12 13" key="1">
    <citation type="journal article" date="2013" name="Curr. Biol.">
        <title>The Genome of the Foraminiferan Reticulomyxa filosa.</title>
        <authorList>
            <person name="Glockner G."/>
            <person name="Hulsmann N."/>
            <person name="Schleicher M."/>
            <person name="Noegel A.A."/>
            <person name="Eichinger L."/>
            <person name="Gallinger C."/>
            <person name="Pawlowski J."/>
            <person name="Sierra R."/>
            <person name="Euteneuer U."/>
            <person name="Pillet L."/>
            <person name="Moustafa A."/>
            <person name="Platzer M."/>
            <person name="Groth M."/>
            <person name="Szafranski K."/>
            <person name="Schliwa M."/>
        </authorList>
    </citation>
    <scope>NUCLEOTIDE SEQUENCE [LARGE SCALE GENOMIC DNA]</scope>
</reference>
<proteinExistence type="inferred from homology"/>
<feature type="transmembrane region" description="Helical" evidence="11">
    <location>
        <begin position="206"/>
        <end position="231"/>
    </location>
</feature>
<comment type="similarity">
    <text evidence="2">Belongs to the SRP receptor beta subunit family.</text>
</comment>
<evidence type="ECO:0000256" key="2">
    <source>
        <dbReference type="ARBA" id="ARBA00005619"/>
    </source>
</evidence>
<keyword evidence="6" id="KW-0256">Endoplasmic reticulum</keyword>
<evidence type="ECO:0000256" key="10">
    <source>
        <dbReference type="ARBA" id="ARBA00023170"/>
    </source>
</evidence>
<feature type="transmembrane region" description="Helical" evidence="11">
    <location>
        <begin position="6"/>
        <end position="30"/>
    </location>
</feature>
<dbReference type="AlphaFoldDB" id="X6MY57"/>
<evidence type="ECO:0000256" key="7">
    <source>
        <dbReference type="ARBA" id="ARBA00022989"/>
    </source>
</evidence>
<evidence type="ECO:0000313" key="12">
    <source>
        <dbReference type="EMBL" id="ETO18950.1"/>
    </source>
</evidence>
<keyword evidence="13" id="KW-1185">Reference proteome</keyword>
<keyword evidence="7 11" id="KW-1133">Transmembrane helix</keyword>
<dbReference type="Proteomes" id="UP000023152">
    <property type="component" value="Unassembled WGS sequence"/>
</dbReference>
<evidence type="ECO:0000256" key="4">
    <source>
        <dbReference type="ARBA" id="ARBA00022692"/>
    </source>
</evidence>
<gene>
    <name evidence="12" type="ORF">RFI_18293</name>
</gene>
<protein>
    <recommendedName>
        <fullName evidence="3">Signal recognition particle receptor subunit beta</fullName>
    </recommendedName>
</protein>
<accession>X6MY57</accession>
<dbReference type="GO" id="GO:0005525">
    <property type="term" value="F:GTP binding"/>
    <property type="evidence" value="ECO:0007669"/>
    <property type="project" value="UniProtKB-KW"/>
</dbReference>
<keyword evidence="4 11" id="KW-0812">Transmembrane</keyword>
<dbReference type="InterPro" id="IPR019009">
    <property type="entry name" value="SRP_receptor_beta_su"/>
</dbReference>